<dbReference type="Proteomes" id="UP001241377">
    <property type="component" value="Unassembled WGS sequence"/>
</dbReference>
<organism evidence="1 2">
    <name type="scientific">Naganishia cerealis</name>
    <dbReference type="NCBI Taxonomy" id="610337"/>
    <lineage>
        <taxon>Eukaryota</taxon>
        <taxon>Fungi</taxon>
        <taxon>Dikarya</taxon>
        <taxon>Basidiomycota</taxon>
        <taxon>Agaricomycotina</taxon>
        <taxon>Tremellomycetes</taxon>
        <taxon>Filobasidiales</taxon>
        <taxon>Filobasidiaceae</taxon>
        <taxon>Naganishia</taxon>
    </lineage>
</organism>
<protein>
    <submittedName>
        <fullName evidence="1">Uncharacterized protein</fullName>
    </submittedName>
</protein>
<accession>A0ACC2V6T4</accession>
<name>A0ACC2V6T4_9TREE</name>
<comment type="caution">
    <text evidence="1">The sequence shown here is derived from an EMBL/GenBank/DDBJ whole genome shotgun (WGS) entry which is preliminary data.</text>
</comment>
<sequence>MTNNFELARRRRNRPSYVCIPCKTRKVKCDKGRPCASCVTNNLQEFCQYELPKESKKDHDIEGDHIIKHKHNNDDLFQLPPIRNDEEKVMISKLELAELQAAANSPEGLPQNILPVQEFSFKTISKTYLNRDLGAIPLEWQLLHDPNAPEDTCFATFMLFKHKMINFTYQSTRFSPQTPNADDKSFLGTNPYISEDEEIDILGSGGFSSVANVVGTSECLTFGWRSTISKQPCFLALRNYVISQREAEAAQPKRRPSVPPRQKKPTFDDKALAANQTNQEAMDYRLLTLDLTNKGSIFAPETTLIERIKAVIPDRSITYKLLARFFRLFIPYYPFINQDTFYREIEKIIGSENDKSDKIDLHLEKRLDLAHIGILLVILRFSYLSFFANVTKGQVVAPSDDLPPQRIPLFLGTPIELNVIEVARECFTQFQKKKKISLEVLQCGMFLWTYGLLSPDEEEGADGGEYIILHGLLVSMAYSLGLHRDPDYVGYATWSEDKKNIGRRIWYYLTIMDFTACFLTGYPLLINAQYYDTKCPSHVHGFSNVRDLEVEEAINVLFNYADVLIKGPLSRVVGTLLDPRSKIKVSQLTMNLNLLEVQVFSLFGRIEDYVKPLEKSTPSYQYAKTMKARISFGLKAFLMLMYLHLQMHYEAKGDLDIAFYYFKKLLWMGLNELVPYFFPMIGKGREHFGESAEKILNPQMQYVLQVCIELSLMGIIRMNAQMYKMKLAAGHRERMANDPEYGTYVRVVKELIGCFEQCARAGLMALSMLSHRYYFAWGVSRSHNYLLKVVTSDDFYVLSVLSAYYQTCKGYSLTQLQEMLEILNTSVNTLQVIAVHCDYLDMSAISKKNPQQKSPTSSTNGSVDVSKNGGDLNTGAKISSQFEDLNFDSGAEIDKLWLRILSERNQKDQDILQDGDRLNMGIFDERKNEIPGHIKNIQNQSDMKQSQQQLQPDLGFGFEPLFDMGSQAEYEIDFAELQTLGVFSEYPLQHVFKG</sequence>
<gene>
    <name evidence="1" type="ORF">QFC19_007745</name>
</gene>
<evidence type="ECO:0000313" key="1">
    <source>
        <dbReference type="EMBL" id="KAJ9095065.1"/>
    </source>
</evidence>
<dbReference type="EMBL" id="JASBWR010000105">
    <property type="protein sequence ID" value="KAJ9095065.1"/>
    <property type="molecule type" value="Genomic_DNA"/>
</dbReference>
<reference evidence="1" key="1">
    <citation type="submission" date="2023-04" db="EMBL/GenBank/DDBJ databases">
        <title>Draft Genome sequencing of Naganishia species isolated from polar environments using Oxford Nanopore Technology.</title>
        <authorList>
            <person name="Leo P."/>
            <person name="Venkateswaran K."/>
        </authorList>
    </citation>
    <scope>NUCLEOTIDE SEQUENCE</scope>
    <source>
        <strain evidence="1">MNA-CCFEE 5261</strain>
    </source>
</reference>
<proteinExistence type="predicted"/>
<keyword evidence="2" id="KW-1185">Reference proteome</keyword>
<evidence type="ECO:0000313" key="2">
    <source>
        <dbReference type="Proteomes" id="UP001241377"/>
    </source>
</evidence>